<accession>A0A0E9X4X2</accession>
<sequence length="68" mass="7930">MNNMGICFGMDSFDNEYCISCELTQSGECLSFPQQSKTTTTKKKYRNKKWTTSCLASQCHTWKKNMVW</sequence>
<proteinExistence type="predicted"/>
<reference evidence="1" key="1">
    <citation type="submission" date="2014-11" db="EMBL/GenBank/DDBJ databases">
        <authorList>
            <person name="Amaro Gonzalez C."/>
        </authorList>
    </citation>
    <scope>NUCLEOTIDE SEQUENCE</scope>
</reference>
<dbReference type="EMBL" id="GBXM01010825">
    <property type="protein sequence ID" value="JAH97752.1"/>
    <property type="molecule type" value="Transcribed_RNA"/>
</dbReference>
<evidence type="ECO:0000313" key="1">
    <source>
        <dbReference type="EMBL" id="JAH97752.1"/>
    </source>
</evidence>
<reference evidence="1" key="2">
    <citation type="journal article" date="2015" name="Fish Shellfish Immunol.">
        <title>Early steps in the European eel (Anguilla anguilla)-Vibrio vulnificus interaction in the gills: Role of the RtxA13 toxin.</title>
        <authorList>
            <person name="Callol A."/>
            <person name="Pajuelo D."/>
            <person name="Ebbesson L."/>
            <person name="Teles M."/>
            <person name="MacKenzie S."/>
            <person name="Amaro C."/>
        </authorList>
    </citation>
    <scope>NUCLEOTIDE SEQUENCE</scope>
</reference>
<protein>
    <submittedName>
        <fullName evidence="1">Uncharacterized protein</fullName>
    </submittedName>
</protein>
<dbReference type="AlphaFoldDB" id="A0A0E9X4X2"/>
<name>A0A0E9X4X2_ANGAN</name>
<organism evidence="1">
    <name type="scientific">Anguilla anguilla</name>
    <name type="common">European freshwater eel</name>
    <name type="synonym">Muraena anguilla</name>
    <dbReference type="NCBI Taxonomy" id="7936"/>
    <lineage>
        <taxon>Eukaryota</taxon>
        <taxon>Metazoa</taxon>
        <taxon>Chordata</taxon>
        <taxon>Craniata</taxon>
        <taxon>Vertebrata</taxon>
        <taxon>Euteleostomi</taxon>
        <taxon>Actinopterygii</taxon>
        <taxon>Neopterygii</taxon>
        <taxon>Teleostei</taxon>
        <taxon>Anguilliformes</taxon>
        <taxon>Anguillidae</taxon>
        <taxon>Anguilla</taxon>
    </lineage>
</organism>